<evidence type="ECO:0000313" key="3">
    <source>
        <dbReference type="EMBL" id="MBH0111406.1"/>
    </source>
</evidence>
<name>A0A931H8Q5_9SPHN</name>
<dbReference type="InterPro" id="IPR033130">
    <property type="entry name" value="RNase_T2_His_AS_2"/>
</dbReference>
<dbReference type="PANTHER" id="PTHR11240">
    <property type="entry name" value="RIBONUCLEASE T2"/>
    <property type="match status" value="1"/>
</dbReference>
<dbReference type="Proteomes" id="UP000617634">
    <property type="component" value="Unassembled WGS sequence"/>
</dbReference>
<dbReference type="GO" id="GO:0033897">
    <property type="term" value="F:ribonuclease T2 activity"/>
    <property type="evidence" value="ECO:0007669"/>
    <property type="project" value="InterPro"/>
</dbReference>
<dbReference type="EMBL" id="JADZGI010000001">
    <property type="protein sequence ID" value="MBH0111406.1"/>
    <property type="molecule type" value="Genomic_DNA"/>
</dbReference>
<comment type="similarity">
    <text evidence="1 2">Belongs to the RNase T2 family.</text>
</comment>
<dbReference type="GO" id="GO:0006401">
    <property type="term" value="P:RNA catabolic process"/>
    <property type="evidence" value="ECO:0007669"/>
    <property type="project" value="UniProtKB-ARBA"/>
</dbReference>
<evidence type="ECO:0000256" key="1">
    <source>
        <dbReference type="ARBA" id="ARBA00007469"/>
    </source>
</evidence>
<comment type="caution">
    <text evidence="3">The sequence shown here is derived from an EMBL/GenBank/DDBJ whole genome shotgun (WGS) entry which is preliminary data.</text>
</comment>
<dbReference type="SUPFAM" id="SSF55895">
    <property type="entry name" value="Ribonuclease Rh-like"/>
    <property type="match status" value="1"/>
</dbReference>
<dbReference type="InterPro" id="IPR018188">
    <property type="entry name" value="RNase_T2_His_AS_1"/>
</dbReference>
<accession>A0A931H8Q5</accession>
<dbReference type="InterPro" id="IPR036430">
    <property type="entry name" value="RNase_T2-like_sf"/>
</dbReference>
<organism evidence="3 4">
    <name type="scientific">Novosphingobium aureum</name>
    <dbReference type="NCBI Taxonomy" id="2792964"/>
    <lineage>
        <taxon>Bacteria</taxon>
        <taxon>Pseudomonadati</taxon>
        <taxon>Pseudomonadota</taxon>
        <taxon>Alphaproteobacteria</taxon>
        <taxon>Sphingomonadales</taxon>
        <taxon>Sphingomonadaceae</taxon>
        <taxon>Novosphingobium</taxon>
    </lineage>
</organism>
<dbReference type="PROSITE" id="PS00530">
    <property type="entry name" value="RNASE_T2_1"/>
    <property type="match status" value="1"/>
</dbReference>
<dbReference type="AlphaFoldDB" id="A0A931H8Q5"/>
<sequence length="220" mass="24368">MPLPVLAQAYQCRIPEHVAPLALPAPDGPSRRAPVARYTLAASWSPDWCKMHGDTTSMQCSRRYGRFGFVLHGLWPEAARGPAPQWCAARYRPSAALIRRNMCRTPSASLLVHEWAKHGTCMTATPSAYFKTAGILWDAVTWPDADRLSRKEDLVAGDLRDAFLAANPGWPRGAVGIDLSRGGWLREVRLCYGRDFRPKACAARQLGARDGVAMKIWRGL</sequence>
<keyword evidence="4" id="KW-1185">Reference proteome</keyword>
<dbReference type="GO" id="GO:0003723">
    <property type="term" value="F:RNA binding"/>
    <property type="evidence" value="ECO:0007669"/>
    <property type="project" value="InterPro"/>
</dbReference>
<gene>
    <name evidence="3" type="ORF">I5E68_00385</name>
</gene>
<dbReference type="InterPro" id="IPR001568">
    <property type="entry name" value="RNase_T2-like"/>
</dbReference>
<evidence type="ECO:0000313" key="4">
    <source>
        <dbReference type="Proteomes" id="UP000617634"/>
    </source>
</evidence>
<reference evidence="3" key="1">
    <citation type="submission" date="2020-11" db="EMBL/GenBank/DDBJ databases">
        <title>Novosphingobium aureum sp. nov., a marine bacterium isolated from sediment of a salt flat.</title>
        <authorList>
            <person name="Yoo Y."/>
            <person name="Kim J.-J."/>
        </authorList>
    </citation>
    <scope>NUCLEOTIDE SEQUENCE</scope>
    <source>
        <strain evidence="3">YJ-S2-02</strain>
    </source>
</reference>
<dbReference type="Gene3D" id="3.90.730.10">
    <property type="entry name" value="Ribonuclease T2-like"/>
    <property type="match status" value="1"/>
</dbReference>
<proteinExistence type="inferred from homology"/>
<dbReference type="PROSITE" id="PS00531">
    <property type="entry name" value="RNASE_T2_2"/>
    <property type="match status" value="1"/>
</dbReference>
<dbReference type="PANTHER" id="PTHR11240:SF22">
    <property type="entry name" value="RIBONUCLEASE T2"/>
    <property type="match status" value="1"/>
</dbReference>
<protein>
    <submittedName>
        <fullName evidence="3">Ribonuclease T</fullName>
    </submittedName>
</protein>
<dbReference type="Pfam" id="PF00445">
    <property type="entry name" value="Ribonuclease_T2"/>
    <property type="match status" value="1"/>
</dbReference>
<evidence type="ECO:0000256" key="2">
    <source>
        <dbReference type="RuleBase" id="RU004328"/>
    </source>
</evidence>